<comment type="caution">
    <text evidence="3">The sequence shown here is derived from an EMBL/GenBank/DDBJ whole genome shotgun (WGS) entry which is preliminary data.</text>
</comment>
<name>A0AAJ0LVM7_9PEZI</name>
<evidence type="ECO:0000256" key="1">
    <source>
        <dbReference type="SAM" id="MobiDB-lite"/>
    </source>
</evidence>
<sequence length="409" mass="46878">MDIPPPPPPPNTPTNTPTNTPSSTPTITPTDTPASTCRICERMREKNPRKHAKLITEGVVQRCILCNKGFCAKHKGKALANICEINHETYHWNHQDRPDVYPHQLARAMAMFPGEEADRIDGWKLELKQTVGGGPFEWYDEDELSNVTIKSGDREIKCHRAFLAAGSEYFRKLFNTNSGFKESRQDMVELIGDEPEAVEVLLQHIYGYDYDEIVEDAEYDRFESDNPMKPWFHLNVYDAAHKYGMEDLVNLAFEGLVSMLPRIRTDKPDGGRGSMVDDVYQVEEVFQLVKALAEHEDYDARFLARGDVFMETHLEALYKLKDFRQWLDEDGNNAALEHVHGIITRGVAARETSHQVQICRVCHQYVLDDVKAMHECKDGRKRPIIERCASLHFNYKSGRLIKARYHAKG</sequence>
<feature type="compositionally biased region" description="Pro residues" evidence="1">
    <location>
        <begin position="1"/>
        <end position="12"/>
    </location>
</feature>
<evidence type="ECO:0000313" key="3">
    <source>
        <dbReference type="EMBL" id="KAK3057001.1"/>
    </source>
</evidence>
<dbReference type="InterPro" id="IPR011333">
    <property type="entry name" value="SKP1/BTB/POZ_sf"/>
</dbReference>
<reference evidence="3" key="1">
    <citation type="submission" date="2023-04" db="EMBL/GenBank/DDBJ databases">
        <title>Black Yeasts Isolated from many extreme environments.</title>
        <authorList>
            <person name="Coleine C."/>
            <person name="Stajich J.E."/>
            <person name="Selbmann L."/>
        </authorList>
    </citation>
    <scope>NUCLEOTIDE SEQUENCE</scope>
    <source>
        <strain evidence="3">CCFEE 5312</strain>
    </source>
</reference>
<dbReference type="Gene3D" id="3.30.710.10">
    <property type="entry name" value="Potassium Channel Kv1.1, Chain A"/>
    <property type="match status" value="1"/>
</dbReference>
<organism evidence="3 4">
    <name type="scientific">Extremus antarcticus</name>
    <dbReference type="NCBI Taxonomy" id="702011"/>
    <lineage>
        <taxon>Eukaryota</taxon>
        <taxon>Fungi</taxon>
        <taxon>Dikarya</taxon>
        <taxon>Ascomycota</taxon>
        <taxon>Pezizomycotina</taxon>
        <taxon>Dothideomycetes</taxon>
        <taxon>Dothideomycetidae</taxon>
        <taxon>Mycosphaerellales</taxon>
        <taxon>Extremaceae</taxon>
        <taxon>Extremus</taxon>
    </lineage>
</organism>
<dbReference type="EMBL" id="JAWDJX010000004">
    <property type="protein sequence ID" value="KAK3057001.1"/>
    <property type="molecule type" value="Genomic_DNA"/>
</dbReference>
<evidence type="ECO:0000313" key="4">
    <source>
        <dbReference type="Proteomes" id="UP001271007"/>
    </source>
</evidence>
<feature type="region of interest" description="Disordered" evidence="1">
    <location>
        <begin position="1"/>
        <end position="34"/>
    </location>
</feature>
<proteinExistence type="predicted"/>
<evidence type="ECO:0000259" key="2">
    <source>
        <dbReference type="PROSITE" id="PS50097"/>
    </source>
</evidence>
<dbReference type="AlphaFoldDB" id="A0AAJ0LVM7"/>
<keyword evidence="4" id="KW-1185">Reference proteome</keyword>
<gene>
    <name evidence="3" type="ORF">LTR09_002039</name>
</gene>
<dbReference type="PROSITE" id="PS50097">
    <property type="entry name" value="BTB"/>
    <property type="match status" value="1"/>
</dbReference>
<feature type="compositionally biased region" description="Low complexity" evidence="1">
    <location>
        <begin position="13"/>
        <end position="33"/>
    </location>
</feature>
<dbReference type="CDD" id="cd18186">
    <property type="entry name" value="BTB_POZ_ZBTB_KLHL-like"/>
    <property type="match status" value="1"/>
</dbReference>
<dbReference type="PANTHER" id="PTHR24413">
    <property type="entry name" value="SPECKLE-TYPE POZ PROTEIN"/>
    <property type="match status" value="1"/>
</dbReference>
<dbReference type="SUPFAM" id="SSF54695">
    <property type="entry name" value="POZ domain"/>
    <property type="match status" value="1"/>
</dbReference>
<dbReference type="SMART" id="SM00225">
    <property type="entry name" value="BTB"/>
    <property type="match status" value="1"/>
</dbReference>
<dbReference type="Pfam" id="PF00651">
    <property type="entry name" value="BTB"/>
    <property type="match status" value="1"/>
</dbReference>
<feature type="domain" description="BTB" evidence="2">
    <location>
        <begin position="145"/>
        <end position="206"/>
    </location>
</feature>
<dbReference type="Proteomes" id="UP001271007">
    <property type="component" value="Unassembled WGS sequence"/>
</dbReference>
<protein>
    <recommendedName>
        <fullName evidence="2">BTB domain-containing protein</fullName>
    </recommendedName>
</protein>
<accession>A0AAJ0LVM7</accession>
<dbReference type="InterPro" id="IPR000210">
    <property type="entry name" value="BTB/POZ_dom"/>
</dbReference>